<dbReference type="PANTHER" id="PTHR46825">
    <property type="entry name" value="D-ALANYL-D-ALANINE-CARBOXYPEPTIDASE/ENDOPEPTIDASE AMPH"/>
    <property type="match status" value="1"/>
</dbReference>
<evidence type="ECO:0000256" key="2">
    <source>
        <dbReference type="ARBA" id="ARBA00023136"/>
    </source>
</evidence>
<accession>A0A369B3D3</accession>
<keyword evidence="7" id="KW-1185">Reference proteome</keyword>
<dbReference type="RefSeq" id="WP_114288682.1">
    <property type="nucleotide sequence ID" value="NZ_CP081461.1"/>
</dbReference>
<evidence type="ECO:0000259" key="5">
    <source>
        <dbReference type="Pfam" id="PF00144"/>
    </source>
</evidence>
<evidence type="ECO:0000313" key="6">
    <source>
        <dbReference type="EMBL" id="RSU05724.1"/>
    </source>
</evidence>
<dbReference type="Gene3D" id="3.40.710.10">
    <property type="entry name" value="DD-peptidase/beta-lactamase superfamily"/>
    <property type="match status" value="1"/>
</dbReference>
<feature type="domain" description="Beta-lactamase-related" evidence="5">
    <location>
        <begin position="120"/>
        <end position="408"/>
    </location>
</feature>
<proteinExistence type="predicted"/>
<keyword evidence="4" id="KW-1133">Transmembrane helix</keyword>
<dbReference type="InterPro" id="IPR012338">
    <property type="entry name" value="Beta-lactam/transpept-like"/>
</dbReference>
<dbReference type="PANTHER" id="PTHR46825:SF11">
    <property type="entry name" value="PENICILLIN-BINDING PROTEIN 4"/>
    <property type="match status" value="1"/>
</dbReference>
<protein>
    <recommendedName>
        <fullName evidence="5">Beta-lactamase-related domain-containing protein</fullName>
    </recommendedName>
</protein>
<dbReference type="SUPFAM" id="SSF56601">
    <property type="entry name" value="beta-lactamase/transpeptidase-like"/>
    <property type="match status" value="1"/>
</dbReference>
<dbReference type="AlphaFoldDB" id="A0A369B3D3"/>
<comment type="caution">
    <text evidence="6">The sequence shown here is derived from an EMBL/GenBank/DDBJ whole genome shotgun (WGS) entry which is preliminary data.</text>
</comment>
<dbReference type="InterPro" id="IPR050491">
    <property type="entry name" value="AmpC-like"/>
</dbReference>
<feature type="region of interest" description="Disordered" evidence="3">
    <location>
        <begin position="71"/>
        <end position="96"/>
    </location>
</feature>
<evidence type="ECO:0000256" key="3">
    <source>
        <dbReference type="SAM" id="MobiDB-lite"/>
    </source>
</evidence>
<dbReference type="OrthoDB" id="2151402at2"/>
<evidence type="ECO:0000313" key="7">
    <source>
        <dbReference type="Proteomes" id="UP000288197"/>
    </source>
</evidence>
<dbReference type="Pfam" id="PF00144">
    <property type="entry name" value="Beta-lactamase"/>
    <property type="match status" value="1"/>
</dbReference>
<reference evidence="6 7" key="1">
    <citation type="submission" date="2017-05" db="EMBL/GenBank/DDBJ databases">
        <title>Vagococcus spp. assemblies.</title>
        <authorList>
            <person name="Gulvik C.A."/>
        </authorList>
    </citation>
    <scope>NUCLEOTIDE SEQUENCE [LARGE SCALE GENOMIC DNA]</scope>
    <source>
        <strain evidence="6 7">NCFB 2497</strain>
    </source>
</reference>
<organism evidence="6 7">
    <name type="scientific">Vagococcus fluvialis</name>
    <dbReference type="NCBI Taxonomy" id="2738"/>
    <lineage>
        <taxon>Bacteria</taxon>
        <taxon>Bacillati</taxon>
        <taxon>Bacillota</taxon>
        <taxon>Bacilli</taxon>
        <taxon>Lactobacillales</taxon>
        <taxon>Enterococcaceae</taxon>
        <taxon>Vagococcus</taxon>
    </lineage>
</organism>
<feature type="transmembrane region" description="Helical" evidence="4">
    <location>
        <begin position="23"/>
        <end position="44"/>
    </location>
</feature>
<dbReference type="Proteomes" id="UP000288197">
    <property type="component" value="Unassembled WGS sequence"/>
</dbReference>
<sequence length="427" mass="48539">MEPSKATVNYFRKKLRQQKRRKVLMFFIGLLIGGGIAFNIYYWYPLLQKEFNFPEISQFRKNIVEAETTITSSTTEETTETSTQVSEEEPFKPRTDVSKVNPKYASLNQELEQTISGYNPSGTILVVKDNQVVLNNNYGKALESSNDPINSTYMIASVQKFITSILVMNLIDEDKLSLETPLSNFYSNIPNSENITIDQMLSMTSGLFLENKLKNSQSKEESINYVVNNVTYQPTDKWRYSDVNFFLLGAIIEKISQTTYEDYFDQVIKVPLGLKNTGFYQANNINPNLIPSYGLNESGEVNQKPNTFSESAVINELGTGNMYITTGDLLVMAQAMFDGKIVSRDVVEMTYAKKEYTYPYNYKAGLYDENGHYYGHGIFRGYEPSIAFNKDASSAVIFLGNIYYKDGSNSGLAKKLFEQTSQYRVEN</sequence>
<feature type="compositionally biased region" description="Low complexity" evidence="3">
    <location>
        <begin position="71"/>
        <end position="85"/>
    </location>
</feature>
<keyword evidence="2 4" id="KW-0472">Membrane</keyword>
<dbReference type="GO" id="GO:0016020">
    <property type="term" value="C:membrane"/>
    <property type="evidence" value="ECO:0007669"/>
    <property type="project" value="UniProtKB-SubCell"/>
</dbReference>
<evidence type="ECO:0000256" key="4">
    <source>
        <dbReference type="SAM" id="Phobius"/>
    </source>
</evidence>
<dbReference type="GeneID" id="63145387"/>
<evidence type="ECO:0000256" key="1">
    <source>
        <dbReference type="ARBA" id="ARBA00004370"/>
    </source>
</evidence>
<comment type="subcellular location">
    <subcellularLocation>
        <location evidence="1">Membrane</location>
    </subcellularLocation>
</comment>
<name>A0A369B3D3_9ENTE</name>
<gene>
    <name evidence="6" type="ORF">CBF32_01625</name>
</gene>
<keyword evidence="4" id="KW-0812">Transmembrane</keyword>
<dbReference type="EMBL" id="NGJX01000001">
    <property type="protein sequence ID" value="RSU05724.1"/>
    <property type="molecule type" value="Genomic_DNA"/>
</dbReference>
<dbReference type="InterPro" id="IPR001466">
    <property type="entry name" value="Beta-lactam-related"/>
</dbReference>